<gene>
    <name evidence="1" type="ordered locus">RBRH_02644</name>
</gene>
<name>E5AR83_MYCRK</name>
<organism evidence="1 2">
    <name type="scientific">Mycetohabitans rhizoxinica (strain DSM 19002 / CIP 109453 / HKI 454)</name>
    <name type="common">Paraburkholderia rhizoxinica</name>
    <dbReference type="NCBI Taxonomy" id="882378"/>
    <lineage>
        <taxon>Bacteria</taxon>
        <taxon>Pseudomonadati</taxon>
        <taxon>Pseudomonadota</taxon>
        <taxon>Betaproteobacteria</taxon>
        <taxon>Burkholderiales</taxon>
        <taxon>Burkholderiaceae</taxon>
        <taxon>Mycetohabitans</taxon>
    </lineage>
</organism>
<dbReference type="EMBL" id="FR687359">
    <property type="protein sequence ID" value="CBW75115.1"/>
    <property type="molecule type" value="Genomic_DNA"/>
</dbReference>
<dbReference type="AlphaFoldDB" id="E5AR83"/>
<proteinExistence type="predicted"/>
<evidence type="ECO:0000313" key="1">
    <source>
        <dbReference type="EMBL" id="CBW75115.1"/>
    </source>
</evidence>
<dbReference type="Proteomes" id="UP000007437">
    <property type="component" value="Chromosome"/>
</dbReference>
<sequence>MRVREFHQANICACKPFQHFEHAQQQSNALDLEKYFELFGAGKICFSLDVRKYRLHETFG</sequence>
<evidence type="ECO:0000313" key="2">
    <source>
        <dbReference type="Proteomes" id="UP000007437"/>
    </source>
</evidence>
<dbReference type="KEGG" id="brh:RBRH_02644"/>
<dbReference type="HOGENOM" id="CLU_2932471_0_0_4"/>
<reference evidence="1 2" key="1">
    <citation type="journal article" date="2011" name="J. Bacteriol.">
        <title>Complete genome sequence of Burkholderia rhizoxinica, an endosymbiont of Rhizopus microsporus.</title>
        <authorList>
            <person name="Lackner G."/>
            <person name="Moebius N."/>
            <person name="Partida-Martinez L."/>
            <person name="Hertweck C."/>
        </authorList>
    </citation>
    <scope>NUCLEOTIDE SEQUENCE [LARGE SCALE GENOMIC DNA]</scope>
    <source>
        <strain evidence="2">DSM 19002 / CIP 109453 / HKI 454</strain>
    </source>
</reference>
<accession>E5AR83</accession>
<protein>
    <submittedName>
        <fullName evidence="1">Uncharacterized protein</fullName>
    </submittedName>
</protein>